<dbReference type="RefSeq" id="WP_209334891.1">
    <property type="nucleotide sequence ID" value="NZ_JAGIYY010000002.1"/>
</dbReference>
<reference evidence="1" key="1">
    <citation type="submission" date="2021-03" db="EMBL/GenBank/DDBJ databases">
        <title>Genome sequencing and assembly of Tianweitania sediminis.</title>
        <authorList>
            <person name="Chhetri G."/>
        </authorList>
    </citation>
    <scope>NUCLEOTIDE SEQUENCE</scope>
    <source>
        <strain evidence="1">Z8</strain>
    </source>
</reference>
<protein>
    <submittedName>
        <fullName evidence="1">Uncharacterized protein</fullName>
    </submittedName>
</protein>
<accession>A0A8J7R0K8</accession>
<dbReference type="AlphaFoldDB" id="A0A8J7R0K8"/>
<organism evidence="1 2">
    <name type="scientific">Tianweitania sediminis</name>
    <dbReference type="NCBI Taxonomy" id="1502156"/>
    <lineage>
        <taxon>Bacteria</taxon>
        <taxon>Pseudomonadati</taxon>
        <taxon>Pseudomonadota</taxon>
        <taxon>Alphaproteobacteria</taxon>
        <taxon>Hyphomicrobiales</taxon>
        <taxon>Phyllobacteriaceae</taxon>
        <taxon>Tianweitania</taxon>
    </lineage>
</organism>
<evidence type="ECO:0000313" key="1">
    <source>
        <dbReference type="EMBL" id="MBP0438887.1"/>
    </source>
</evidence>
<dbReference type="EMBL" id="JAGIYY010000002">
    <property type="protein sequence ID" value="MBP0438887.1"/>
    <property type="molecule type" value="Genomic_DNA"/>
</dbReference>
<gene>
    <name evidence="1" type="ORF">J5Y06_09525</name>
</gene>
<proteinExistence type="predicted"/>
<keyword evidence="2" id="KW-1185">Reference proteome</keyword>
<dbReference type="Proteomes" id="UP000666240">
    <property type="component" value="Unassembled WGS sequence"/>
</dbReference>
<comment type="caution">
    <text evidence="1">The sequence shown here is derived from an EMBL/GenBank/DDBJ whole genome shotgun (WGS) entry which is preliminary data.</text>
</comment>
<name>A0A8J7R0K8_9HYPH</name>
<evidence type="ECO:0000313" key="2">
    <source>
        <dbReference type="Proteomes" id="UP000666240"/>
    </source>
</evidence>
<sequence>MTNIVELKFRSSQRSAAPQRERSAEIVIFPGVRYERLDTQSAAPAKQGTVTKPLLRQG</sequence>